<evidence type="ECO:0000256" key="2">
    <source>
        <dbReference type="SAM" id="Phobius"/>
    </source>
</evidence>
<gene>
    <name evidence="3" type="ORF">UT63_C0019G0024</name>
</gene>
<keyword evidence="2" id="KW-0812">Transmembrane</keyword>
<feature type="transmembrane region" description="Helical" evidence="2">
    <location>
        <begin position="21"/>
        <end position="42"/>
    </location>
</feature>
<accession>A0A0G0T648</accession>
<name>A0A0G0T648_9BACT</name>
<dbReference type="Proteomes" id="UP000034539">
    <property type="component" value="Unassembled WGS sequence"/>
</dbReference>
<proteinExistence type="predicted"/>
<reference evidence="3 4" key="1">
    <citation type="journal article" date="2015" name="Nature">
        <title>rRNA introns, odd ribosomes, and small enigmatic genomes across a large radiation of phyla.</title>
        <authorList>
            <person name="Brown C.T."/>
            <person name="Hug L.A."/>
            <person name="Thomas B.C."/>
            <person name="Sharon I."/>
            <person name="Castelle C.J."/>
            <person name="Singh A."/>
            <person name="Wilkins M.J."/>
            <person name="Williams K.H."/>
            <person name="Banfield J.F."/>
        </authorList>
    </citation>
    <scope>NUCLEOTIDE SEQUENCE [LARGE SCALE GENOMIC DNA]</scope>
</reference>
<protein>
    <submittedName>
        <fullName evidence="3">Uncharacterized protein</fullName>
    </submittedName>
</protein>
<feature type="compositionally biased region" description="Low complexity" evidence="1">
    <location>
        <begin position="164"/>
        <end position="184"/>
    </location>
</feature>
<feature type="compositionally biased region" description="Basic and acidic residues" evidence="1">
    <location>
        <begin position="186"/>
        <end position="197"/>
    </location>
</feature>
<dbReference type="AlphaFoldDB" id="A0A0G0T648"/>
<evidence type="ECO:0000313" key="3">
    <source>
        <dbReference type="EMBL" id="KKR33302.1"/>
    </source>
</evidence>
<comment type="caution">
    <text evidence="3">The sequence shown here is derived from an EMBL/GenBank/DDBJ whole genome shotgun (WGS) entry which is preliminary data.</text>
</comment>
<dbReference type="EMBL" id="LBXN01000019">
    <property type="protein sequence ID" value="KKR33302.1"/>
    <property type="molecule type" value="Genomic_DNA"/>
</dbReference>
<keyword evidence="2" id="KW-0472">Membrane</keyword>
<feature type="region of interest" description="Disordered" evidence="1">
    <location>
        <begin position="148"/>
        <end position="197"/>
    </location>
</feature>
<keyword evidence="2" id="KW-1133">Transmembrane helix</keyword>
<evidence type="ECO:0000313" key="4">
    <source>
        <dbReference type="Proteomes" id="UP000034539"/>
    </source>
</evidence>
<organism evidence="3 4">
    <name type="scientific">Candidatus Gottesmanbacteria bacterium GW2011_GWC2_39_8</name>
    <dbReference type="NCBI Taxonomy" id="1618450"/>
    <lineage>
        <taxon>Bacteria</taxon>
        <taxon>Candidatus Gottesmaniibacteriota</taxon>
    </lineage>
</organism>
<evidence type="ECO:0000256" key="1">
    <source>
        <dbReference type="SAM" id="MobiDB-lite"/>
    </source>
</evidence>
<sequence length="197" mass="22753">MNTSYDANIKEGMARTRAAKFVMGLVFAVVLLLLTVPTIIYAKKTDIDWNKTVISPIKKAAESIRKNLEESVKSIPKPTIINTSKSSSDSQVKVEIETTVIPTPTIAKRKYTLPYSPTPTAVVNNNADVWKQEDEWWQKAQVENRKRSEESRKQLLDFQKQSQERMQQFREQGQQGMQDFQNQMEEAQKEFKEKYGF</sequence>